<comment type="similarity">
    <text evidence="2">Belongs to the major facilitator superfamily. Monocarboxylate porter (TC 2.A.1.13) family.</text>
</comment>
<dbReference type="AlphaFoldDB" id="A0A2P5I4L5"/>
<dbReference type="InterPro" id="IPR036259">
    <property type="entry name" value="MFS_trans_sf"/>
</dbReference>
<dbReference type="Proteomes" id="UP000094444">
    <property type="component" value="Unassembled WGS sequence"/>
</dbReference>
<feature type="transmembrane region" description="Helical" evidence="4">
    <location>
        <begin position="55"/>
        <end position="73"/>
    </location>
</feature>
<gene>
    <name evidence="6" type="ORF">DHEL01_v204152</name>
</gene>
<feature type="transmembrane region" description="Helical" evidence="4">
    <location>
        <begin position="93"/>
        <end position="113"/>
    </location>
</feature>
<keyword evidence="4" id="KW-0812">Transmembrane</keyword>
<feature type="compositionally biased region" description="Basic and acidic residues" evidence="3">
    <location>
        <begin position="21"/>
        <end position="31"/>
    </location>
</feature>
<dbReference type="GO" id="GO:0016020">
    <property type="term" value="C:membrane"/>
    <property type="evidence" value="ECO:0007669"/>
    <property type="project" value="UniProtKB-SubCell"/>
</dbReference>
<evidence type="ECO:0000313" key="6">
    <source>
        <dbReference type="EMBL" id="POS77459.1"/>
    </source>
</evidence>
<dbReference type="PANTHER" id="PTHR11360:SF234">
    <property type="entry name" value="MFS-TYPE TRANSPORTER DBAD-RELATED"/>
    <property type="match status" value="1"/>
</dbReference>
<feature type="transmembrane region" description="Helical" evidence="4">
    <location>
        <begin position="322"/>
        <end position="340"/>
    </location>
</feature>
<evidence type="ECO:0000256" key="2">
    <source>
        <dbReference type="ARBA" id="ARBA00006727"/>
    </source>
</evidence>
<feature type="transmembrane region" description="Helical" evidence="4">
    <location>
        <begin position="346"/>
        <end position="365"/>
    </location>
</feature>
<feature type="transmembrane region" description="Helical" evidence="4">
    <location>
        <begin position="149"/>
        <end position="176"/>
    </location>
</feature>
<dbReference type="Pfam" id="PF07690">
    <property type="entry name" value="MFS_1"/>
    <property type="match status" value="1"/>
</dbReference>
<dbReference type="InterPro" id="IPR050327">
    <property type="entry name" value="Proton-linked_MCT"/>
</dbReference>
<feature type="transmembrane region" description="Helical" evidence="4">
    <location>
        <begin position="125"/>
        <end position="143"/>
    </location>
</feature>
<feature type="transmembrane region" description="Helical" evidence="4">
    <location>
        <begin position="386"/>
        <end position="405"/>
    </location>
</feature>
<reference evidence="6" key="1">
    <citation type="submission" date="2017-09" db="EMBL/GenBank/DDBJ databases">
        <title>Polyketide synthases of a Diaporthe helianthi virulent isolate.</title>
        <authorList>
            <person name="Baroncelli R."/>
        </authorList>
    </citation>
    <scope>NUCLEOTIDE SEQUENCE [LARGE SCALE GENOMIC DNA]</scope>
    <source>
        <strain evidence="6">7/96</strain>
    </source>
</reference>
<dbReference type="OrthoDB" id="6509908at2759"/>
<evidence type="ECO:0000256" key="1">
    <source>
        <dbReference type="ARBA" id="ARBA00004141"/>
    </source>
</evidence>
<dbReference type="PANTHER" id="PTHR11360">
    <property type="entry name" value="MONOCARBOXYLATE TRANSPORTER"/>
    <property type="match status" value="1"/>
</dbReference>
<feature type="transmembrane region" description="Helical" evidence="4">
    <location>
        <begin position="411"/>
        <end position="431"/>
    </location>
</feature>
<dbReference type="InParanoid" id="A0A2P5I4L5"/>
<dbReference type="InterPro" id="IPR011701">
    <property type="entry name" value="MFS"/>
</dbReference>
<keyword evidence="4" id="KW-1133">Transmembrane helix</keyword>
<keyword evidence="4" id="KW-0472">Membrane</keyword>
<dbReference type="GO" id="GO:0022857">
    <property type="term" value="F:transmembrane transporter activity"/>
    <property type="evidence" value="ECO:0007669"/>
    <property type="project" value="InterPro"/>
</dbReference>
<feature type="transmembrane region" description="Helical" evidence="4">
    <location>
        <begin position="183"/>
        <end position="202"/>
    </location>
</feature>
<dbReference type="SUPFAM" id="SSF103473">
    <property type="entry name" value="MFS general substrate transporter"/>
    <property type="match status" value="1"/>
</dbReference>
<feature type="region of interest" description="Disordered" evidence="3">
    <location>
        <begin position="1"/>
        <end position="44"/>
    </location>
</feature>
<comment type="caution">
    <text evidence="6">The sequence shown here is derived from an EMBL/GenBank/DDBJ whole genome shotgun (WGS) entry which is preliminary data.</text>
</comment>
<keyword evidence="7" id="KW-1185">Reference proteome</keyword>
<dbReference type="PROSITE" id="PS50850">
    <property type="entry name" value="MFS"/>
    <property type="match status" value="1"/>
</dbReference>
<organism evidence="6 7">
    <name type="scientific">Diaporthe helianthi</name>
    <dbReference type="NCBI Taxonomy" id="158607"/>
    <lineage>
        <taxon>Eukaryota</taxon>
        <taxon>Fungi</taxon>
        <taxon>Dikarya</taxon>
        <taxon>Ascomycota</taxon>
        <taxon>Pezizomycotina</taxon>
        <taxon>Sordariomycetes</taxon>
        <taxon>Sordariomycetidae</taxon>
        <taxon>Diaporthales</taxon>
        <taxon>Diaporthaceae</taxon>
        <taxon>Diaporthe</taxon>
    </lineage>
</organism>
<dbReference type="EMBL" id="MAVT02000268">
    <property type="protein sequence ID" value="POS77459.1"/>
    <property type="molecule type" value="Genomic_DNA"/>
</dbReference>
<sequence>MSASTERDAESQPPPASTDDAVEKQPPRDIAESSSSSSTPEVKPARTIPNGGLQAWLQVVGAFFLYFNTWGLLSSYGTFQAYYETGPLKDYSAFEISTIGSVQSFLLVFLGFVTGPIYDAGYYRYLLGAGSLLVVFGTLMQSLCSEFWQLLLAQGFCIGIGCGCLTIMSVAITAYWFSTKLPIANGIAACGSGVGGVVFPIVVKNLLPTIGFAWTVRAIALIVLVTLAICNIVLRGPGASAKRRALVHRESLTDWPYVTLIFAYLTVFLGLYTPFFYVESFAVATGITSETTAFYLLAVVNLASVFGRIIPNIHLAGIMGPMNMIILTTAILCVTSLGFIGVKNVAGVFVVSVVYGFFTGTFFALQPTIFVRLTSDMSVMGTRFGMAFSIMSFGLLIGSPISGVLQRSFGSYNASWVWAAITVAGGSVLLATSRTLRVGPRVAVKI</sequence>
<name>A0A2P5I4L5_DIAHE</name>
<feature type="transmembrane region" description="Helical" evidence="4">
    <location>
        <begin position="293"/>
        <end position="310"/>
    </location>
</feature>
<feature type="transmembrane region" description="Helical" evidence="4">
    <location>
        <begin position="255"/>
        <end position="273"/>
    </location>
</feature>
<evidence type="ECO:0000259" key="5">
    <source>
        <dbReference type="PROSITE" id="PS50850"/>
    </source>
</evidence>
<protein>
    <recommendedName>
        <fullName evidence="5">Major facilitator superfamily (MFS) profile domain-containing protein</fullName>
    </recommendedName>
</protein>
<comment type="subcellular location">
    <subcellularLocation>
        <location evidence="1">Membrane</location>
        <topology evidence="1">Multi-pass membrane protein</topology>
    </subcellularLocation>
</comment>
<feature type="compositionally biased region" description="Basic and acidic residues" evidence="3">
    <location>
        <begin position="1"/>
        <end position="10"/>
    </location>
</feature>
<evidence type="ECO:0000256" key="3">
    <source>
        <dbReference type="SAM" id="MobiDB-lite"/>
    </source>
</evidence>
<feature type="transmembrane region" description="Helical" evidence="4">
    <location>
        <begin position="214"/>
        <end position="234"/>
    </location>
</feature>
<evidence type="ECO:0000256" key="4">
    <source>
        <dbReference type="SAM" id="Phobius"/>
    </source>
</evidence>
<proteinExistence type="inferred from homology"/>
<dbReference type="InterPro" id="IPR020846">
    <property type="entry name" value="MFS_dom"/>
</dbReference>
<accession>A0A2P5I4L5</accession>
<evidence type="ECO:0000313" key="7">
    <source>
        <dbReference type="Proteomes" id="UP000094444"/>
    </source>
</evidence>
<feature type="domain" description="Major facilitator superfamily (MFS) profile" evidence="5">
    <location>
        <begin position="348"/>
        <end position="446"/>
    </location>
</feature>
<dbReference type="Gene3D" id="1.20.1250.20">
    <property type="entry name" value="MFS general substrate transporter like domains"/>
    <property type="match status" value="1"/>
</dbReference>